<name>A0A1M7R470_9ACTN</name>
<protein>
    <submittedName>
        <fullName evidence="2">SCP-2 sterol transfer family protein</fullName>
    </submittedName>
</protein>
<gene>
    <name evidence="2" type="ORF">SAMN05443668_106355</name>
</gene>
<organism evidence="2 3">
    <name type="scientific">Cryptosporangium aurantiacum</name>
    <dbReference type="NCBI Taxonomy" id="134849"/>
    <lineage>
        <taxon>Bacteria</taxon>
        <taxon>Bacillati</taxon>
        <taxon>Actinomycetota</taxon>
        <taxon>Actinomycetes</taxon>
        <taxon>Cryptosporangiales</taxon>
        <taxon>Cryptosporangiaceae</taxon>
        <taxon>Cryptosporangium</taxon>
    </lineage>
</organism>
<dbReference type="InterPro" id="IPR036527">
    <property type="entry name" value="SCP2_sterol-bd_dom_sf"/>
</dbReference>
<sequence length="119" mass="13351">MTPETLKRLSDADPALARRGALVDGVIQVDVGAEPWYLTVERGAIRAAGTRPPAGPVRLRLSAPRAEWEAFWEPRPRPGHHDVMALMRRRVLTVEGDLHLFMAHLRYVKDLLEKPRSAA</sequence>
<dbReference type="Proteomes" id="UP000184440">
    <property type="component" value="Unassembled WGS sequence"/>
</dbReference>
<dbReference type="AlphaFoldDB" id="A0A1M7R470"/>
<evidence type="ECO:0000313" key="3">
    <source>
        <dbReference type="Proteomes" id="UP000184440"/>
    </source>
</evidence>
<dbReference type="RefSeq" id="WP_073259700.1">
    <property type="nucleotide sequence ID" value="NZ_FRCS01000006.1"/>
</dbReference>
<reference evidence="2 3" key="1">
    <citation type="submission" date="2016-11" db="EMBL/GenBank/DDBJ databases">
        <authorList>
            <person name="Jaros S."/>
            <person name="Januszkiewicz K."/>
            <person name="Wedrychowicz H."/>
        </authorList>
    </citation>
    <scope>NUCLEOTIDE SEQUENCE [LARGE SCALE GENOMIC DNA]</scope>
    <source>
        <strain evidence="2 3">DSM 46144</strain>
    </source>
</reference>
<dbReference type="Pfam" id="PF02036">
    <property type="entry name" value="SCP2"/>
    <property type="match status" value="1"/>
</dbReference>
<dbReference type="OrthoDB" id="2853714at2"/>
<evidence type="ECO:0000259" key="1">
    <source>
        <dbReference type="Pfam" id="PF02036"/>
    </source>
</evidence>
<dbReference type="SUPFAM" id="SSF55718">
    <property type="entry name" value="SCP-like"/>
    <property type="match status" value="1"/>
</dbReference>
<dbReference type="EMBL" id="FRCS01000006">
    <property type="protein sequence ID" value="SHN39764.1"/>
    <property type="molecule type" value="Genomic_DNA"/>
</dbReference>
<proteinExistence type="predicted"/>
<accession>A0A1M7R470</accession>
<dbReference type="STRING" id="134849.SAMN05443668_106355"/>
<dbReference type="InterPro" id="IPR003033">
    <property type="entry name" value="SCP2_sterol-bd_dom"/>
</dbReference>
<evidence type="ECO:0000313" key="2">
    <source>
        <dbReference type="EMBL" id="SHN39764.1"/>
    </source>
</evidence>
<keyword evidence="3" id="KW-1185">Reference proteome</keyword>
<feature type="domain" description="SCP2" evidence="1">
    <location>
        <begin position="6"/>
        <end position="103"/>
    </location>
</feature>